<organism evidence="1 2">
    <name type="scientific">Puccinia graminis f. sp. tritici</name>
    <dbReference type="NCBI Taxonomy" id="56615"/>
    <lineage>
        <taxon>Eukaryota</taxon>
        <taxon>Fungi</taxon>
        <taxon>Dikarya</taxon>
        <taxon>Basidiomycota</taxon>
        <taxon>Pucciniomycotina</taxon>
        <taxon>Pucciniomycetes</taxon>
        <taxon>Pucciniales</taxon>
        <taxon>Pucciniaceae</taxon>
        <taxon>Puccinia</taxon>
    </lineage>
</organism>
<dbReference type="EMBL" id="VSWC01000001">
    <property type="protein sequence ID" value="KAA1120122.1"/>
    <property type="molecule type" value="Genomic_DNA"/>
</dbReference>
<reference evidence="1 2" key="1">
    <citation type="submission" date="2019-05" db="EMBL/GenBank/DDBJ databases">
        <title>Emergence of the Ug99 lineage of the wheat stem rust pathogen through somatic hybridization.</title>
        <authorList>
            <person name="Li F."/>
            <person name="Upadhyaya N.M."/>
            <person name="Sperschneider J."/>
            <person name="Matny O."/>
            <person name="Nguyen-Phuc H."/>
            <person name="Mago R."/>
            <person name="Raley C."/>
            <person name="Miller M.E."/>
            <person name="Silverstein K.A.T."/>
            <person name="Henningsen E."/>
            <person name="Hirsch C.D."/>
            <person name="Visser B."/>
            <person name="Pretorius Z.A."/>
            <person name="Steffenson B.J."/>
            <person name="Schwessinger B."/>
            <person name="Dodds P.N."/>
            <person name="Figueroa M."/>
        </authorList>
    </citation>
    <scope>NUCLEOTIDE SEQUENCE [LARGE SCALE GENOMIC DNA]</scope>
    <source>
        <strain evidence="1">21-0</strain>
    </source>
</reference>
<evidence type="ECO:0000313" key="2">
    <source>
        <dbReference type="Proteomes" id="UP000324748"/>
    </source>
</evidence>
<dbReference type="AlphaFoldDB" id="A0A5B0R3I1"/>
<sequence>MDDYLNQSALLRSYAALTPNNPREIQTPPFPTYTWLSKHPNQLKLFNLLVSKQDHHQQGFNRNIANGRQWKLMFWKRVILEIENGFNNISDPKIKEVPYIF</sequence>
<proteinExistence type="predicted"/>
<evidence type="ECO:0000313" key="1">
    <source>
        <dbReference type="EMBL" id="KAA1120122.1"/>
    </source>
</evidence>
<gene>
    <name evidence="1" type="ORF">PGT21_037177</name>
</gene>
<dbReference type="Proteomes" id="UP000324748">
    <property type="component" value="Unassembled WGS sequence"/>
</dbReference>
<name>A0A5B0R3I1_PUCGR</name>
<dbReference type="OrthoDB" id="194386at2759"/>
<comment type="caution">
    <text evidence="1">The sequence shown here is derived from an EMBL/GenBank/DDBJ whole genome shotgun (WGS) entry which is preliminary data.</text>
</comment>
<keyword evidence="2" id="KW-1185">Reference proteome</keyword>
<accession>A0A5B0R3I1</accession>
<protein>
    <submittedName>
        <fullName evidence="1">Uncharacterized protein</fullName>
    </submittedName>
</protein>